<evidence type="ECO:0000256" key="6">
    <source>
        <dbReference type="SAM" id="MobiDB-lite"/>
    </source>
</evidence>
<dbReference type="PANTHER" id="PTHR31422:SF3">
    <property type="entry name" value="GTD-BINDING DOMAIN-CONTAINING PROTEIN"/>
    <property type="match status" value="1"/>
</dbReference>
<dbReference type="AlphaFoldDB" id="A0AAP0BA61"/>
<dbReference type="Pfam" id="PF04576">
    <property type="entry name" value="Zein-binding"/>
    <property type="match status" value="1"/>
</dbReference>
<dbReference type="Proteomes" id="UP001418222">
    <property type="component" value="Unassembled WGS sequence"/>
</dbReference>
<dbReference type="EMBL" id="JBBWWQ010000013">
    <property type="protein sequence ID" value="KAK8934030.1"/>
    <property type="molecule type" value="Genomic_DNA"/>
</dbReference>
<evidence type="ECO:0000259" key="7">
    <source>
        <dbReference type="PROSITE" id="PS51775"/>
    </source>
</evidence>
<evidence type="ECO:0000256" key="3">
    <source>
        <dbReference type="ARBA" id="ARBA00022989"/>
    </source>
</evidence>
<gene>
    <name evidence="8" type="ORF">KSP39_PZI015711</name>
</gene>
<evidence type="ECO:0000256" key="1">
    <source>
        <dbReference type="ARBA" id="ARBA00004370"/>
    </source>
</evidence>
<dbReference type="PROSITE" id="PS51775">
    <property type="entry name" value="GTD_BINDING"/>
    <property type="match status" value="1"/>
</dbReference>
<sequence>MACRAIEIWTVSSLIGAYLDLALAHLFLVGATTAFFTSKILSLFGLSLPCSCDGHFGHPACSQFNLLVDFPVSKVAAVNKSLLSRFPYDSILSAGDSASPRCRYAGLPNENGGSCTPVSRSRPSRSLSLPAPPNSNLRLRHQLPRSDLNLEKFRPASAQRISGGLWFSDDQEICAVLAEEAMDTERDLCSGIEAVSKCDHGDIMDMSKSLKRDFEEEKIACSALYLELEKERLAASTAADEAMAMILRLQKEKAVIEMESRQYQRMIEEKSSYDEEEMVVLKEIIVRRERENLVLQKEVEMHKQMLASLEILEQAFDSDQKILEEKVKTSDELLDKAGDFGVESSPAVGNSMQDFVDAGKQTEYRHEILEKDALTTQIKPFSNTLKLSCAEDSIVCSLDKDIADLTVNDADQRDSRSSLADTELCIHDIHTVNGVDFVEVEENKKGTMSPEVKFSRLDPVELNIKRSCSEITNRSDILNSSSYFNLRRSSLPSVESQRHELETEVEILRKRLVSIREGREKLNLSTDHKEKEAFQLQLLDEITFQLKEIKKVTEPMTSFRRASLPTSQLRRSSPSLRKEFLGCRF</sequence>
<keyword evidence="2" id="KW-0812">Transmembrane</keyword>
<evidence type="ECO:0000313" key="9">
    <source>
        <dbReference type="Proteomes" id="UP001418222"/>
    </source>
</evidence>
<comment type="subcellular location">
    <subcellularLocation>
        <location evidence="1">Membrane</location>
    </subcellularLocation>
</comment>
<proteinExistence type="predicted"/>
<evidence type="ECO:0000256" key="2">
    <source>
        <dbReference type="ARBA" id="ARBA00022692"/>
    </source>
</evidence>
<evidence type="ECO:0000256" key="5">
    <source>
        <dbReference type="SAM" id="Coils"/>
    </source>
</evidence>
<evidence type="ECO:0000313" key="8">
    <source>
        <dbReference type="EMBL" id="KAK8934030.1"/>
    </source>
</evidence>
<name>A0AAP0BA61_9ASPA</name>
<dbReference type="InterPro" id="IPR007656">
    <property type="entry name" value="GTD-bd"/>
</dbReference>
<keyword evidence="3" id="KW-1133">Transmembrane helix</keyword>
<reference evidence="8 9" key="1">
    <citation type="journal article" date="2022" name="Nat. Plants">
        <title>Genomes of leafy and leafless Platanthera orchids illuminate the evolution of mycoheterotrophy.</title>
        <authorList>
            <person name="Li M.H."/>
            <person name="Liu K.W."/>
            <person name="Li Z."/>
            <person name="Lu H.C."/>
            <person name="Ye Q.L."/>
            <person name="Zhang D."/>
            <person name="Wang J.Y."/>
            <person name="Li Y.F."/>
            <person name="Zhong Z.M."/>
            <person name="Liu X."/>
            <person name="Yu X."/>
            <person name="Liu D.K."/>
            <person name="Tu X.D."/>
            <person name="Liu B."/>
            <person name="Hao Y."/>
            <person name="Liao X.Y."/>
            <person name="Jiang Y.T."/>
            <person name="Sun W.H."/>
            <person name="Chen J."/>
            <person name="Chen Y.Q."/>
            <person name="Ai Y."/>
            <person name="Zhai J.W."/>
            <person name="Wu S.S."/>
            <person name="Zhou Z."/>
            <person name="Hsiao Y.Y."/>
            <person name="Wu W.L."/>
            <person name="Chen Y.Y."/>
            <person name="Lin Y.F."/>
            <person name="Hsu J.L."/>
            <person name="Li C.Y."/>
            <person name="Wang Z.W."/>
            <person name="Zhao X."/>
            <person name="Zhong W.Y."/>
            <person name="Ma X.K."/>
            <person name="Ma L."/>
            <person name="Huang J."/>
            <person name="Chen G.Z."/>
            <person name="Huang M.Z."/>
            <person name="Huang L."/>
            <person name="Peng D.H."/>
            <person name="Luo Y.B."/>
            <person name="Zou S.Q."/>
            <person name="Chen S.P."/>
            <person name="Lan S."/>
            <person name="Tsai W.C."/>
            <person name="Van de Peer Y."/>
            <person name="Liu Z.J."/>
        </authorList>
    </citation>
    <scope>NUCLEOTIDE SEQUENCE [LARGE SCALE GENOMIC DNA]</scope>
    <source>
        <strain evidence="8">Lor287</strain>
    </source>
</reference>
<feature type="region of interest" description="Disordered" evidence="6">
    <location>
        <begin position="112"/>
        <end position="136"/>
    </location>
</feature>
<organism evidence="8 9">
    <name type="scientific">Platanthera zijinensis</name>
    <dbReference type="NCBI Taxonomy" id="2320716"/>
    <lineage>
        <taxon>Eukaryota</taxon>
        <taxon>Viridiplantae</taxon>
        <taxon>Streptophyta</taxon>
        <taxon>Embryophyta</taxon>
        <taxon>Tracheophyta</taxon>
        <taxon>Spermatophyta</taxon>
        <taxon>Magnoliopsida</taxon>
        <taxon>Liliopsida</taxon>
        <taxon>Asparagales</taxon>
        <taxon>Orchidaceae</taxon>
        <taxon>Orchidoideae</taxon>
        <taxon>Orchideae</taxon>
        <taxon>Orchidinae</taxon>
        <taxon>Platanthera</taxon>
    </lineage>
</organism>
<dbReference type="GO" id="GO:0080115">
    <property type="term" value="F:myosin XI tail binding"/>
    <property type="evidence" value="ECO:0007669"/>
    <property type="project" value="UniProtKB-ARBA"/>
</dbReference>
<accession>A0AAP0BA61</accession>
<dbReference type="GO" id="GO:0016020">
    <property type="term" value="C:membrane"/>
    <property type="evidence" value="ECO:0007669"/>
    <property type="project" value="UniProtKB-SubCell"/>
</dbReference>
<protein>
    <recommendedName>
        <fullName evidence="7">GTD-binding domain-containing protein</fullName>
    </recommendedName>
</protein>
<keyword evidence="5" id="KW-0175">Coiled coil</keyword>
<keyword evidence="9" id="KW-1185">Reference proteome</keyword>
<feature type="domain" description="GTD-binding" evidence="7">
    <location>
        <begin position="205"/>
        <end position="303"/>
    </location>
</feature>
<evidence type="ECO:0000256" key="4">
    <source>
        <dbReference type="ARBA" id="ARBA00023136"/>
    </source>
</evidence>
<comment type="caution">
    <text evidence="8">The sequence shown here is derived from an EMBL/GenBank/DDBJ whole genome shotgun (WGS) entry which is preliminary data.</text>
</comment>
<keyword evidence="4" id="KW-0472">Membrane</keyword>
<feature type="coiled-coil region" evidence="5">
    <location>
        <begin position="249"/>
        <end position="276"/>
    </location>
</feature>
<dbReference type="PANTHER" id="PTHR31422">
    <property type="entry name" value="BNAANNG28530D PROTEIN"/>
    <property type="match status" value="1"/>
</dbReference>
<feature type="compositionally biased region" description="Low complexity" evidence="6">
    <location>
        <begin position="119"/>
        <end position="136"/>
    </location>
</feature>